<evidence type="ECO:0000313" key="1">
    <source>
        <dbReference type="EMBL" id="CAF3979507.1"/>
    </source>
</evidence>
<accession>A0A819MET7</accession>
<name>A0A819MET7_9BILA</name>
<protein>
    <submittedName>
        <fullName evidence="1">Uncharacterized protein</fullName>
    </submittedName>
</protein>
<comment type="caution">
    <text evidence="1">The sequence shown here is derived from an EMBL/GenBank/DDBJ whole genome shotgun (WGS) entry which is preliminary data.</text>
</comment>
<reference evidence="1" key="1">
    <citation type="submission" date="2021-02" db="EMBL/GenBank/DDBJ databases">
        <authorList>
            <person name="Nowell W R."/>
        </authorList>
    </citation>
    <scope>NUCLEOTIDE SEQUENCE</scope>
</reference>
<gene>
    <name evidence="1" type="ORF">OTI717_LOCUS27873</name>
</gene>
<dbReference type="AlphaFoldDB" id="A0A819MET7"/>
<sequence>MIDAFYSISDINQRFNRLALDSLYIRHLDMTTITNMNSLYNQISSMDPQLLSRICQKILPRIRHEVYKLTVEQDSMKQILLAANYPRLYSLSLINFEEEIIYQYLTDNLVLRDLLTKQITHLNIDIKKPVDPWSDTLLNLIALILSLCKKLTVLNFGDMFITRKFAIPFFFLSSEISMSSTLMKLTIIVLNFADCRCVVDGRFPCLSTLIINVENVVDPMGDIAETKKLPKLKSFSFTSFYLTFNYDTLIVPLLCQMINLEELKLYLDVGRFNSTFIDGIQLYDQFLIHMTQLKKFTFYINTTVFKNKNNTRVELPSNEDIQHSFIGRGYQQVASSTTRYRSNAPFDDTTTSKTDYKPWKIQPIQTHRLDEYRANTDDMDLNTIDMSSLYK</sequence>
<evidence type="ECO:0000313" key="2">
    <source>
        <dbReference type="Proteomes" id="UP000663823"/>
    </source>
</evidence>
<dbReference type="EMBL" id="CAJOAX010006399">
    <property type="protein sequence ID" value="CAF3979507.1"/>
    <property type="molecule type" value="Genomic_DNA"/>
</dbReference>
<organism evidence="1 2">
    <name type="scientific">Rotaria sordida</name>
    <dbReference type="NCBI Taxonomy" id="392033"/>
    <lineage>
        <taxon>Eukaryota</taxon>
        <taxon>Metazoa</taxon>
        <taxon>Spiralia</taxon>
        <taxon>Gnathifera</taxon>
        <taxon>Rotifera</taxon>
        <taxon>Eurotatoria</taxon>
        <taxon>Bdelloidea</taxon>
        <taxon>Philodinida</taxon>
        <taxon>Philodinidae</taxon>
        <taxon>Rotaria</taxon>
    </lineage>
</organism>
<proteinExistence type="predicted"/>
<dbReference type="Proteomes" id="UP000663823">
    <property type="component" value="Unassembled WGS sequence"/>
</dbReference>